<keyword evidence="1" id="KW-0812">Transmembrane</keyword>
<feature type="transmembrane region" description="Helical" evidence="1">
    <location>
        <begin position="71"/>
        <end position="90"/>
    </location>
</feature>
<sequence>MDQKIVLFIIIGMMVVTYGPRLLPVLTLSSRELSPVVTRWLGYVPTAVLSAMLVPSLLAPEGVINLGFDNIYLWVAVPTFALAMFTRNFFGTVAFGMGMVAAVRYFF</sequence>
<dbReference type="RefSeq" id="WP_170830387.1">
    <property type="nucleotide sequence ID" value="NZ_FNGA01000005.1"/>
</dbReference>
<keyword evidence="1" id="KW-1133">Transmembrane helix</keyword>
<evidence type="ECO:0000313" key="2">
    <source>
        <dbReference type="EMBL" id="SDL48829.1"/>
    </source>
</evidence>
<gene>
    <name evidence="2" type="ORF">SAMN05660337_3074</name>
</gene>
<name>A0A1G9KGU1_9BACT</name>
<evidence type="ECO:0000256" key="1">
    <source>
        <dbReference type="SAM" id="Phobius"/>
    </source>
</evidence>
<reference evidence="3" key="1">
    <citation type="submission" date="2016-10" db="EMBL/GenBank/DDBJ databases">
        <authorList>
            <person name="Varghese N."/>
            <person name="Submissions S."/>
        </authorList>
    </citation>
    <scope>NUCLEOTIDE SEQUENCE [LARGE SCALE GENOMIC DNA]</scope>
    <source>
        <strain evidence="3">DSM 16995</strain>
    </source>
</reference>
<keyword evidence="1" id="KW-0472">Membrane</keyword>
<feature type="transmembrane region" description="Helical" evidence="1">
    <location>
        <begin position="6"/>
        <end position="28"/>
    </location>
</feature>
<dbReference type="Proteomes" id="UP000199053">
    <property type="component" value="Unassembled WGS sequence"/>
</dbReference>
<evidence type="ECO:0000313" key="3">
    <source>
        <dbReference type="Proteomes" id="UP000199053"/>
    </source>
</evidence>
<dbReference type="Pfam" id="PF05437">
    <property type="entry name" value="AzlD"/>
    <property type="match status" value="1"/>
</dbReference>
<keyword evidence="3" id="KW-1185">Reference proteome</keyword>
<dbReference type="AlphaFoldDB" id="A0A1G9KGU1"/>
<protein>
    <submittedName>
        <fullName evidence="2">Branched-chain amino acid transport protein</fullName>
    </submittedName>
</protein>
<dbReference type="InterPro" id="IPR008407">
    <property type="entry name" value="Brnchd-chn_aa_trnsp_AzlD"/>
</dbReference>
<proteinExistence type="predicted"/>
<organism evidence="2 3">
    <name type="scientific">Maridesulfovibrio ferrireducens</name>
    <dbReference type="NCBI Taxonomy" id="246191"/>
    <lineage>
        <taxon>Bacteria</taxon>
        <taxon>Pseudomonadati</taxon>
        <taxon>Thermodesulfobacteriota</taxon>
        <taxon>Desulfovibrionia</taxon>
        <taxon>Desulfovibrionales</taxon>
        <taxon>Desulfovibrionaceae</taxon>
        <taxon>Maridesulfovibrio</taxon>
    </lineage>
</organism>
<dbReference type="STRING" id="246191.SAMN05660337_3074"/>
<dbReference type="EMBL" id="FNGA01000005">
    <property type="protein sequence ID" value="SDL48829.1"/>
    <property type="molecule type" value="Genomic_DNA"/>
</dbReference>
<accession>A0A1G9KGU1</accession>
<feature type="transmembrane region" description="Helical" evidence="1">
    <location>
        <begin position="40"/>
        <end position="59"/>
    </location>
</feature>